<dbReference type="EMBL" id="CP144694">
    <property type="protein sequence ID" value="WVZ01753.1"/>
    <property type="molecule type" value="Genomic_DNA"/>
</dbReference>
<gene>
    <name evidence="2" type="ORF">V8G54_022559</name>
</gene>
<feature type="transmembrane region" description="Helical" evidence="1">
    <location>
        <begin position="12"/>
        <end position="30"/>
    </location>
</feature>
<sequence length="109" mass="11968">MPTKRVTFSARGVLITPGATQLLLILSLAHSHARFFVIWCIAPFAALYTTGVMFEAITPAAEDMKTILAASEAFRRGCASWLKWKQDSRFVLITNAKSSAVKSRVGFCT</sequence>
<reference evidence="2 3" key="1">
    <citation type="journal article" date="2023" name="Life. Sci Alliance">
        <title>Evolutionary insights into 3D genome organization and epigenetic landscape of Vigna mungo.</title>
        <authorList>
            <person name="Junaid A."/>
            <person name="Singh B."/>
            <person name="Bhatia S."/>
        </authorList>
    </citation>
    <scope>NUCLEOTIDE SEQUENCE [LARGE SCALE GENOMIC DNA]</scope>
    <source>
        <strain evidence="2">Urdbean</strain>
    </source>
</reference>
<organism evidence="2 3">
    <name type="scientific">Vigna mungo</name>
    <name type="common">Black gram</name>
    <name type="synonym">Phaseolus mungo</name>
    <dbReference type="NCBI Taxonomy" id="3915"/>
    <lineage>
        <taxon>Eukaryota</taxon>
        <taxon>Viridiplantae</taxon>
        <taxon>Streptophyta</taxon>
        <taxon>Embryophyta</taxon>
        <taxon>Tracheophyta</taxon>
        <taxon>Spermatophyta</taxon>
        <taxon>Magnoliopsida</taxon>
        <taxon>eudicotyledons</taxon>
        <taxon>Gunneridae</taxon>
        <taxon>Pentapetalae</taxon>
        <taxon>rosids</taxon>
        <taxon>fabids</taxon>
        <taxon>Fabales</taxon>
        <taxon>Fabaceae</taxon>
        <taxon>Papilionoideae</taxon>
        <taxon>50 kb inversion clade</taxon>
        <taxon>NPAAA clade</taxon>
        <taxon>indigoferoid/millettioid clade</taxon>
        <taxon>Phaseoleae</taxon>
        <taxon>Vigna</taxon>
    </lineage>
</organism>
<name>A0AAQ3N3M6_VIGMU</name>
<keyword evidence="1" id="KW-1133">Transmembrane helix</keyword>
<keyword evidence="3" id="KW-1185">Reference proteome</keyword>
<proteinExistence type="predicted"/>
<protein>
    <submittedName>
        <fullName evidence="2">Uncharacterized protein</fullName>
    </submittedName>
</protein>
<evidence type="ECO:0000313" key="3">
    <source>
        <dbReference type="Proteomes" id="UP001374535"/>
    </source>
</evidence>
<feature type="transmembrane region" description="Helical" evidence="1">
    <location>
        <begin position="36"/>
        <end position="57"/>
    </location>
</feature>
<dbReference type="AlphaFoldDB" id="A0AAQ3N3M6"/>
<evidence type="ECO:0000256" key="1">
    <source>
        <dbReference type="SAM" id="Phobius"/>
    </source>
</evidence>
<feature type="non-terminal residue" evidence="2">
    <location>
        <position position="1"/>
    </location>
</feature>
<evidence type="ECO:0000313" key="2">
    <source>
        <dbReference type="EMBL" id="WVZ01753.1"/>
    </source>
</evidence>
<keyword evidence="1" id="KW-0472">Membrane</keyword>
<accession>A0AAQ3N3M6</accession>
<dbReference type="Proteomes" id="UP001374535">
    <property type="component" value="Chromosome 7"/>
</dbReference>
<keyword evidence="1" id="KW-0812">Transmembrane</keyword>